<gene>
    <name evidence="2" type="ORF">KC19_VG281000</name>
</gene>
<protein>
    <submittedName>
        <fullName evidence="2">Uncharacterized protein</fullName>
    </submittedName>
</protein>
<dbReference type="Proteomes" id="UP000822688">
    <property type="component" value="Chromosome V"/>
</dbReference>
<comment type="caution">
    <text evidence="2">The sequence shown here is derived from an EMBL/GenBank/DDBJ whole genome shotgun (WGS) entry which is preliminary data.</text>
</comment>
<dbReference type="EMBL" id="CM026426">
    <property type="protein sequence ID" value="KAG0574661.1"/>
    <property type="molecule type" value="Genomic_DNA"/>
</dbReference>
<organism evidence="2 3">
    <name type="scientific">Ceratodon purpureus</name>
    <name type="common">Fire moss</name>
    <name type="synonym">Dicranum purpureum</name>
    <dbReference type="NCBI Taxonomy" id="3225"/>
    <lineage>
        <taxon>Eukaryota</taxon>
        <taxon>Viridiplantae</taxon>
        <taxon>Streptophyta</taxon>
        <taxon>Embryophyta</taxon>
        <taxon>Bryophyta</taxon>
        <taxon>Bryophytina</taxon>
        <taxon>Bryopsida</taxon>
        <taxon>Dicranidae</taxon>
        <taxon>Pseudoditrichales</taxon>
        <taxon>Ditrichaceae</taxon>
        <taxon>Ceratodon</taxon>
    </lineage>
</organism>
<feature type="region of interest" description="Disordered" evidence="1">
    <location>
        <begin position="1"/>
        <end position="72"/>
    </location>
</feature>
<reference evidence="2" key="1">
    <citation type="submission" date="2020-06" db="EMBL/GenBank/DDBJ databases">
        <title>WGS assembly of Ceratodon purpureus strain R40.</title>
        <authorList>
            <person name="Carey S.B."/>
            <person name="Jenkins J."/>
            <person name="Shu S."/>
            <person name="Lovell J.T."/>
            <person name="Sreedasyam A."/>
            <person name="Maumus F."/>
            <person name="Tiley G.P."/>
            <person name="Fernandez-Pozo N."/>
            <person name="Barry K."/>
            <person name="Chen C."/>
            <person name="Wang M."/>
            <person name="Lipzen A."/>
            <person name="Daum C."/>
            <person name="Saski C.A."/>
            <person name="Payton A.C."/>
            <person name="Mcbreen J.C."/>
            <person name="Conrad R.E."/>
            <person name="Kollar L.M."/>
            <person name="Olsson S."/>
            <person name="Huttunen S."/>
            <person name="Landis J.B."/>
            <person name="Wickett N.J."/>
            <person name="Johnson M.G."/>
            <person name="Rensing S.A."/>
            <person name="Grimwood J."/>
            <person name="Schmutz J."/>
            <person name="Mcdaniel S.F."/>
        </authorList>
    </citation>
    <scope>NUCLEOTIDE SEQUENCE</scope>
    <source>
        <strain evidence="2">R40</strain>
    </source>
</reference>
<dbReference type="AlphaFoldDB" id="A0A8T0HVC5"/>
<accession>A0A8T0HVC5</accession>
<sequence length="89" mass="9713">MDNQPEVDQSPAPLRPTAMPVDGSHFGQPYAFSRPAQRPGAMAGIARPPPAITSPGASQAKQGRKDRGPNWLPQKILVLIRAKREQYLE</sequence>
<evidence type="ECO:0000313" key="2">
    <source>
        <dbReference type="EMBL" id="KAG0574661.1"/>
    </source>
</evidence>
<name>A0A8T0HVC5_CERPU</name>
<keyword evidence="3" id="KW-1185">Reference proteome</keyword>
<proteinExistence type="predicted"/>
<evidence type="ECO:0000256" key="1">
    <source>
        <dbReference type="SAM" id="MobiDB-lite"/>
    </source>
</evidence>
<evidence type="ECO:0000313" key="3">
    <source>
        <dbReference type="Proteomes" id="UP000822688"/>
    </source>
</evidence>